<evidence type="ECO:0000313" key="3">
    <source>
        <dbReference type="Proteomes" id="UP000316598"/>
    </source>
</evidence>
<keyword evidence="1" id="KW-1133">Transmembrane helix</keyword>
<sequence length="345" mass="39597" precursor="true">MADDIPNADEIRRVAWNRDYFFGKKYRYEIKITEHPEAEPGGIYLSKGDILYEGTRELVIGRRSQGRSSVPICMVHFQQNRGEPHTDEDPLMTYFSGFDGKESRVFWRDLLVDFTNWNPNSSASVLAGINIAVVLDDPFLNALTPAVYKFDGIVDHEPLESVKDDFTIMKVKHTADRDALEFKSELPEGANLQYVVSSWPEYLTLESWDHNVTPHSKVVQGMSVSELVLYGNYRYPQKGKRVTYSQTQEFQLLEVTELDEAELASYDWFPPWPTGTVVWHEEQTKIEEIPFTSDQLKSIRARSAENLRSNVKAKKVPFVWINVGLAIAIIGLLLLRSWRQETVDA</sequence>
<keyword evidence="1" id="KW-0812">Transmembrane</keyword>
<accession>A0A5C5WTR0</accession>
<keyword evidence="1" id="KW-0472">Membrane</keyword>
<dbReference type="Proteomes" id="UP000316598">
    <property type="component" value="Unassembled WGS sequence"/>
</dbReference>
<gene>
    <name evidence="2" type="ORF">Pla22_17020</name>
</gene>
<keyword evidence="3" id="KW-1185">Reference proteome</keyword>
<proteinExistence type="predicted"/>
<dbReference type="EMBL" id="SJPI01000001">
    <property type="protein sequence ID" value="TWT54067.1"/>
    <property type="molecule type" value="Genomic_DNA"/>
</dbReference>
<reference evidence="2 3" key="1">
    <citation type="submission" date="2019-02" db="EMBL/GenBank/DDBJ databases">
        <title>Deep-cultivation of Planctomycetes and their phenomic and genomic characterization uncovers novel biology.</title>
        <authorList>
            <person name="Wiegand S."/>
            <person name="Jogler M."/>
            <person name="Boedeker C."/>
            <person name="Pinto D."/>
            <person name="Vollmers J."/>
            <person name="Rivas-Marin E."/>
            <person name="Kohn T."/>
            <person name="Peeters S.H."/>
            <person name="Heuer A."/>
            <person name="Rast P."/>
            <person name="Oberbeckmann S."/>
            <person name="Bunk B."/>
            <person name="Jeske O."/>
            <person name="Meyerdierks A."/>
            <person name="Storesund J.E."/>
            <person name="Kallscheuer N."/>
            <person name="Luecker S."/>
            <person name="Lage O.M."/>
            <person name="Pohl T."/>
            <person name="Merkel B.J."/>
            <person name="Hornburger P."/>
            <person name="Mueller R.-W."/>
            <person name="Bruemmer F."/>
            <person name="Labrenz M."/>
            <person name="Spormann A.M."/>
            <person name="Op Den Camp H."/>
            <person name="Overmann J."/>
            <person name="Amann R."/>
            <person name="Jetten M.S.M."/>
            <person name="Mascher T."/>
            <person name="Medema M.H."/>
            <person name="Devos D.P."/>
            <person name="Kaster A.-K."/>
            <person name="Ovreas L."/>
            <person name="Rohde M."/>
            <person name="Galperin M.Y."/>
            <person name="Jogler C."/>
        </authorList>
    </citation>
    <scope>NUCLEOTIDE SEQUENCE [LARGE SCALE GENOMIC DNA]</scope>
    <source>
        <strain evidence="2 3">Pla22</strain>
    </source>
</reference>
<evidence type="ECO:0000256" key="1">
    <source>
        <dbReference type="SAM" id="Phobius"/>
    </source>
</evidence>
<name>A0A5C5WTR0_9BACT</name>
<feature type="transmembrane region" description="Helical" evidence="1">
    <location>
        <begin position="318"/>
        <end position="335"/>
    </location>
</feature>
<evidence type="ECO:0000313" key="2">
    <source>
        <dbReference type="EMBL" id="TWT54067.1"/>
    </source>
</evidence>
<comment type="caution">
    <text evidence="2">The sequence shown here is derived from an EMBL/GenBank/DDBJ whole genome shotgun (WGS) entry which is preliminary data.</text>
</comment>
<organism evidence="2 3">
    <name type="scientific">Rubripirellula amarantea</name>
    <dbReference type="NCBI Taxonomy" id="2527999"/>
    <lineage>
        <taxon>Bacteria</taxon>
        <taxon>Pseudomonadati</taxon>
        <taxon>Planctomycetota</taxon>
        <taxon>Planctomycetia</taxon>
        <taxon>Pirellulales</taxon>
        <taxon>Pirellulaceae</taxon>
        <taxon>Rubripirellula</taxon>
    </lineage>
</organism>
<dbReference type="AlphaFoldDB" id="A0A5C5WTR0"/>
<protein>
    <submittedName>
        <fullName evidence="2">Uncharacterized protein</fullName>
    </submittedName>
</protein>